<keyword evidence="3" id="KW-1185">Reference proteome</keyword>
<comment type="caution">
    <text evidence="2">The sequence shown here is derived from an EMBL/GenBank/DDBJ whole genome shotgun (WGS) entry which is preliminary data.</text>
</comment>
<keyword evidence="1" id="KW-0175">Coiled coil</keyword>
<feature type="coiled-coil region" evidence="1">
    <location>
        <begin position="99"/>
        <end position="126"/>
    </location>
</feature>
<evidence type="ECO:0008006" key="4">
    <source>
        <dbReference type="Google" id="ProtNLM"/>
    </source>
</evidence>
<dbReference type="Proteomes" id="UP001595616">
    <property type="component" value="Unassembled WGS sequence"/>
</dbReference>
<reference evidence="3" key="1">
    <citation type="journal article" date="2019" name="Int. J. Syst. Evol. Microbiol.">
        <title>The Global Catalogue of Microorganisms (GCM) 10K type strain sequencing project: providing services to taxonomists for standard genome sequencing and annotation.</title>
        <authorList>
            <consortium name="The Broad Institute Genomics Platform"/>
            <consortium name="The Broad Institute Genome Sequencing Center for Infectious Disease"/>
            <person name="Wu L."/>
            <person name="Ma J."/>
        </authorList>
    </citation>
    <scope>NUCLEOTIDE SEQUENCE [LARGE SCALE GENOMIC DNA]</scope>
    <source>
        <strain evidence="3">CECT 7956</strain>
    </source>
</reference>
<evidence type="ECO:0000313" key="3">
    <source>
        <dbReference type="Proteomes" id="UP001595616"/>
    </source>
</evidence>
<proteinExistence type="predicted"/>
<gene>
    <name evidence="2" type="ORF">ACFOOI_01550</name>
</gene>
<dbReference type="EMBL" id="JBHRYQ010000001">
    <property type="protein sequence ID" value="MFC3809326.1"/>
    <property type="molecule type" value="Genomic_DNA"/>
</dbReference>
<name>A0ABV7YQR1_9BACT</name>
<dbReference type="RefSeq" id="WP_379834222.1">
    <property type="nucleotide sequence ID" value="NZ_JBHRYQ010000001.1"/>
</dbReference>
<protein>
    <recommendedName>
        <fullName evidence="4">HNH domain-containing protein</fullName>
    </recommendedName>
</protein>
<evidence type="ECO:0000313" key="2">
    <source>
        <dbReference type="EMBL" id="MFC3809326.1"/>
    </source>
</evidence>
<organism evidence="2 3">
    <name type="scientific">Lacihabitans lacunae</name>
    <dbReference type="NCBI Taxonomy" id="1028214"/>
    <lineage>
        <taxon>Bacteria</taxon>
        <taxon>Pseudomonadati</taxon>
        <taxon>Bacteroidota</taxon>
        <taxon>Cytophagia</taxon>
        <taxon>Cytophagales</taxon>
        <taxon>Leadbetterellaceae</taxon>
        <taxon>Lacihabitans</taxon>
    </lineage>
</organism>
<sequence length="260" mass="31281">MNYYEQLQTTNWKNKRLEILERDRHQCQNCFNSSYETNFIGVIASLYEETSSSNIYKVDDKLIGRIFINKSLANFKTIFAYLIEEECNEVRNYVALRNVTEYDLQLRKYNKELNEVNEIRKIYYENINTGYYKAIEVLIGKEKLNKLIRQEFKLLTSEPSKETLENVVEWYHLRNLHVHHNYYQIGYKAWEYSNDALLTLCWECHENLHKKTKIKILGRNGEFLEEKNVCKRCYGAGYLQEFSHVENGICFRCNGYRFEQ</sequence>
<accession>A0ABV7YQR1</accession>
<evidence type="ECO:0000256" key="1">
    <source>
        <dbReference type="SAM" id="Coils"/>
    </source>
</evidence>